<evidence type="ECO:0000256" key="2">
    <source>
        <dbReference type="ARBA" id="ARBA00023054"/>
    </source>
</evidence>
<organism evidence="4 6">
    <name type="scientific">Yarrowia lipolytica</name>
    <name type="common">Candida lipolytica</name>
    <dbReference type="NCBI Taxonomy" id="4952"/>
    <lineage>
        <taxon>Eukaryota</taxon>
        <taxon>Fungi</taxon>
        <taxon>Dikarya</taxon>
        <taxon>Ascomycota</taxon>
        <taxon>Saccharomycotina</taxon>
        <taxon>Dipodascomycetes</taxon>
        <taxon>Dipodascales</taxon>
        <taxon>Dipodascales incertae sedis</taxon>
        <taxon>Yarrowia</taxon>
    </lineage>
</organism>
<dbReference type="AlphaFoldDB" id="A0A1D8NNI4"/>
<comment type="similarity">
    <text evidence="1">Belongs to the ADIP family.</text>
</comment>
<reference evidence="5 7" key="2">
    <citation type="submission" date="2018-07" db="EMBL/GenBank/DDBJ databases">
        <title>Draft Genome Assemblies for Five Robust Yarrowia lipolytica Strains Exhibiting High Lipid Production and Pentose Sugar Utilization and Sugar Alcohol Secretion from Undetoxified Lignocellulosic Biomass Hydrolysates.</title>
        <authorList>
            <consortium name="DOE Joint Genome Institute"/>
            <person name="Walker C."/>
            <person name="Ryu S."/>
            <person name="Na H."/>
            <person name="Zane M."/>
            <person name="LaButti K."/>
            <person name="Lipzen A."/>
            <person name="Haridas S."/>
            <person name="Barry K."/>
            <person name="Grigoriev I.V."/>
            <person name="Quarterman J."/>
            <person name="Slininger P."/>
            <person name="Dien B."/>
            <person name="Trinh C.T."/>
        </authorList>
    </citation>
    <scope>NUCLEOTIDE SEQUENCE [LARGE SCALE GENOMIC DNA]</scope>
    <source>
        <strain evidence="5 7">YB392</strain>
    </source>
</reference>
<accession>A0A1D8NNI4</accession>
<evidence type="ECO:0000313" key="6">
    <source>
        <dbReference type="Proteomes" id="UP000182444"/>
    </source>
</evidence>
<dbReference type="OrthoDB" id="312015at2759"/>
<dbReference type="Proteomes" id="UP000182444">
    <property type="component" value="Chromosome 1F"/>
</dbReference>
<dbReference type="Proteomes" id="UP000256601">
    <property type="component" value="Unassembled WGS sequence"/>
</dbReference>
<dbReference type="VEuPathDB" id="FungiDB:YALI1_F20123g"/>
<dbReference type="GeneID" id="2908041"/>
<evidence type="ECO:0000256" key="1">
    <source>
        <dbReference type="ARBA" id="ARBA00009291"/>
    </source>
</evidence>
<protein>
    <submittedName>
        <fullName evidence="5">Afadin and alpha-actinin-binding-domain-containing protein</fullName>
    </submittedName>
</protein>
<dbReference type="KEGG" id="yli:2908041"/>
<keyword evidence="2 3" id="KW-0175">Coiled coil</keyword>
<dbReference type="InterPro" id="IPR021622">
    <property type="entry name" value="Afadin/alpha-actinin-bd"/>
</dbReference>
<dbReference type="VEuPathDB" id="FungiDB:YALI0_F15059g"/>
<dbReference type="EMBL" id="CP017558">
    <property type="protein sequence ID" value="AOW07204.1"/>
    <property type="molecule type" value="Genomic_DNA"/>
</dbReference>
<reference evidence="4 6" key="1">
    <citation type="journal article" date="2016" name="PLoS ONE">
        <title>Sequence Assembly of Yarrowia lipolytica Strain W29/CLIB89 Shows Transposable Element Diversity.</title>
        <authorList>
            <person name="Magnan C."/>
            <person name="Yu J."/>
            <person name="Chang I."/>
            <person name="Jahn E."/>
            <person name="Kanomata Y."/>
            <person name="Wu J."/>
            <person name="Zeller M."/>
            <person name="Oakes M."/>
            <person name="Baldi P."/>
            <person name="Sandmeyer S."/>
        </authorList>
    </citation>
    <scope>NUCLEOTIDE SEQUENCE [LARGE SCALE GENOMIC DNA]</scope>
    <source>
        <strain evidence="4">CLIB89</strain>
        <strain evidence="6">CLIB89(W29)</strain>
    </source>
</reference>
<evidence type="ECO:0000313" key="5">
    <source>
        <dbReference type="EMBL" id="RDW22581.1"/>
    </source>
</evidence>
<evidence type="ECO:0000313" key="4">
    <source>
        <dbReference type="EMBL" id="AOW07204.1"/>
    </source>
</evidence>
<evidence type="ECO:0000256" key="3">
    <source>
        <dbReference type="SAM" id="Coils"/>
    </source>
</evidence>
<evidence type="ECO:0000313" key="7">
    <source>
        <dbReference type="Proteomes" id="UP000256601"/>
    </source>
</evidence>
<sequence>MEAAAEFINHTLVSKGYLLSDRLKFATVSKTPLENVEENDMLVINTIYSLLQSLEKDSKAEENRLRRVADLEHDNDRLRNEIRALHRKNHDLHTRLAHEENALQNAKREIARLEAAAKNERGSLTRAKMAVDRFKQQSMVEMRKRDVRLERMRELARKGTAISSDSLVTFTPPSPDVRQLDNELIRDNKMLLSLIYKTIDDIDMLKRNALETQPGEYKAPTEDDLNSIVQLSVSELQHGGTFSLNRTDDLNELAATMADNLSSLRDALSQRFTLPEVDHDSEVAVLKRQLHESNENWHKAVKTMEEWKAYRGEQHSTR</sequence>
<feature type="coiled-coil region" evidence="3">
    <location>
        <begin position="51"/>
        <end position="123"/>
    </location>
</feature>
<dbReference type="EMBL" id="KZ859203">
    <property type="protein sequence ID" value="RDW22581.1"/>
    <property type="molecule type" value="Genomic_DNA"/>
</dbReference>
<proteinExistence type="inferred from homology"/>
<dbReference type="Pfam" id="PF11559">
    <property type="entry name" value="ADIP"/>
    <property type="match status" value="1"/>
</dbReference>
<dbReference type="RefSeq" id="XP_505441.1">
    <property type="nucleotide sequence ID" value="XM_505441.1"/>
</dbReference>
<gene>
    <name evidence="5" type="ORF">B0I71DRAFT_24893</name>
    <name evidence="4" type="ORF">YALI1_F20123g</name>
</gene>
<name>A0A1D8NNI4_YARLL</name>